<feature type="transmembrane region" description="Helical" evidence="1">
    <location>
        <begin position="6"/>
        <end position="21"/>
    </location>
</feature>
<gene>
    <name evidence="2" type="ORF">DSM104443_00937</name>
</gene>
<proteinExistence type="predicted"/>
<keyword evidence="1" id="KW-0472">Membrane</keyword>
<organism evidence="2 3">
    <name type="scientific">Usitatibacter rugosus</name>
    <dbReference type="NCBI Taxonomy" id="2732067"/>
    <lineage>
        <taxon>Bacteria</taxon>
        <taxon>Pseudomonadati</taxon>
        <taxon>Pseudomonadota</taxon>
        <taxon>Betaproteobacteria</taxon>
        <taxon>Nitrosomonadales</taxon>
        <taxon>Usitatibacteraceae</taxon>
        <taxon>Usitatibacter</taxon>
    </lineage>
</organism>
<sequence length="215" mass="24141">MGDGLFLSTVVVAILLLYRWTRDRWRWRRIAAWFAASLVLIAGTLTITLIGYEKFKDRPTPQTMYSGLSPGMSPKEVLYIKGYPDNVYLTGTDNWTEVIRTDAIPKDKTIHNYAEWSFSENPRIEVDFAGEPKIVTRIRCYSGDRLCPPVVGLSTGVSEETVIAHLGAPATASIEGATKTLDYPDLNLQLWFTKQRLYMVAVKAPPARSARRPNG</sequence>
<dbReference type="AlphaFoldDB" id="A0A6M4GW76"/>
<dbReference type="KEGG" id="uru:DSM104443_00937"/>
<keyword evidence="3" id="KW-1185">Reference proteome</keyword>
<evidence type="ECO:0000313" key="3">
    <source>
        <dbReference type="Proteomes" id="UP000501534"/>
    </source>
</evidence>
<evidence type="ECO:0000313" key="2">
    <source>
        <dbReference type="EMBL" id="QJR09887.1"/>
    </source>
</evidence>
<reference evidence="2 3" key="1">
    <citation type="submission" date="2020-04" db="EMBL/GenBank/DDBJ databases">
        <title>Usitatibacter rugosus gen. nov., sp. nov. and Usitatibacter palustris sp. nov., novel members of Usitatibacteraceae fam. nov. within the order Nitrosomonadales isolated from soil.</title>
        <authorList>
            <person name="Huber K.J."/>
            <person name="Neumann-Schaal M."/>
            <person name="Geppert A."/>
            <person name="Luckner M."/>
            <person name="Wanner G."/>
            <person name="Overmann J."/>
        </authorList>
    </citation>
    <scope>NUCLEOTIDE SEQUENCE [LARGE SCALE GENOMIC DNA]</scope>
    <source>
        <strain evidence="2 3">0125_3</strain>
    </source>
</reference>
<protein>
    <submittedName>
        <fullName evidence="2">Uncharacterized protein</fullName>
    </submittedName>
</protein>
<keyword evidence="1" id="KW-1133">Transmembrane helix</keyword>
<dbReference type="EMBL" id="CP053069">
    <property type="protein sequence ID" value="QJR09887.1"/>
    <property type="molecule type" value="Genomic_DNA"/>
</dbReference>
<keyword evidence="1" id="KW-0812">Transmembrane</keyword>
<dbReference type="Proteomes" id="UP000501534">
    <property type="component" value="Chromosome"/>
</dbReference>
<feature type="transmembrane region" description="Helical" evidence="1">
    <location>
        <begin position="33"/>
        <end position="52"/>
    </location>
</feature>
<accession>A0A6M4GW76</accession>
<evidence type="ECO:0000256" key="1">
    <source>
        <dbReference type="SAM" id="Phobius"/>
    </source>
</evidence>
<name>A0A6M4GW76_9PROT</name>